<accession>A0A8H7PUJ8</accession>
<feature type="domain" description="CUE" evidence="2">
    <location>
        <begin position="93"/>
        <end position="135"/>
    </location>
</feature>
<reference evidence="3" key="1">
    <citation type="submission" date="2020-12" db="EMBL/GenBank/DDBJ databases">
        <title>Metabolic potential, ecology and presence of endohyphal bacteria is reflected in genomic diversity of Mucoromycotina.</title>
        <authorList>
            <person name="Muszewska A."/>
            <person name="Okrasinska A."/>
            <person name="Steczkiewicz K."/>
            <person name="Drgas O."/>
            <person name="Orlowska M."/>
            <person name="Perlinska-Lenart U."/>
            <person name="Aleksandrzak-Piekarczyk T."/>
            <person name="Szatraj K."/>
            <person name="Zielenkiewicz U."/>
            <person name="Pilsyk S."/>
            <person name="Malc E."/>
            <person name="Mieczkowski P."/>
            <person name="Kruszewska J.S."/>
            <person name="Biernat P."/>
            <person name="Pawlowska J."/>
        </authorList>
    </citation>
    <scope>NUCLEOTIDE SEQUENCE</scope>
    <source>
        <strain evidence="3">WA0000051536</strain>
    </source>
</reference>
<sequence>MRRHMPKSGQPHIHTLFTHERRHLDYSGRVCHPHCYEVAARYVLMEAVLHLILEVLKCPLHLFPFLFLSIDPIGAPQPSGSQGQRANRPRHRVTPEMVETVRAMFPNIPSAAILNSLQTTGSVEITIEHALRDGTLPMPVNITPPRSPPTASGNSRNTSGQSSSAASGVTQSNLLQRYNLESKLSSDDGPEPPKVWETDAQKRQQMLRQRKEHMILQARRKMMESQQKVQQPVVAESSGDVAHNAPAEKQEQIATETFDDMSVDELNALDPSERRRNMMEALERRKAKAAQYAIASIFQKPQDKKELVATQTEGSETWIALNNLVSSVRRAFNSPAKPTPAPVQPITNQTQPSPKDVYPSLHKMFPDLYPEQPPRTSQASVKQVEPCLDISALRTNAASARPATPSSTIGSVGTPRERQLSSFISQPTITPSQPLQASAKASIIPKVMFQSCMLNQDVQLTDESNTEAENSNKMNINEIRKEQQYKDIKEQWDKIDEVQCVEYCHQLRDWISVRMMRPLVDTMDKVNKELDANNYSHLNCYNCTLFTSTTSPSVPMPHSLYQLAQFYSNIPITNQRLDTEKYLLVPGFEQVEHRAYIIKRIKGKAKLPSYAFGSEQRKHIYVVAKIELASGWRLAGFSIVKSEQNQPNDRDIILHIFKTYLSEMHTDVTPPLVDVSTSVTSVKTLIAIKDTTVFTIFYHTQPPMDLLRFLVAYVWATPKLHYVFKGKHPDIDGTAKA</sequence>
<feature type="compositionally biased region" description="Low complexity" evidence="1">
    <location>
        <begin position="395"/>
        <end position="408"/>
    </location>
</feature>
<evidence type="ECO:0000313" key="4">
    <source>
        <dbReference type="Proteomes" id="UP000612746"/>
    </source>
</evidence>
<dbReference type="PROSITE" id="PS51140">
    <property type="entry name" value="CUE"/>
    <property type="match status" value="1"/>
</dbReference>
<organism evidence="3 4">
    <name type="scientific">Umbelopsis vinacea</name>
    <dbReference type="NCBI Taxonomy" id="44442"/>
    <lineage>
        <taxon>Eukaryota</taxon>
        <taxon>Fungi</taxon>
        <taxon>Fungi incertae sedis</taxon>
        <taxon>Mucoromycota</taxon>
        <taxon>Mucoromycotina</taxon>
        <taxon>Umbelopsidomycetes</taxon>
        <taxon>Umbelopsidales</taxon>
        <taxon>Umbelopsidaceae</taxon>
        <taxon>Umbelopsis</taxon>
    </lineage>
</organism>
<evidence type="ECO:0000256" key="1">
    <source>
        <dbReference type="SAM" id="MobiDB-lite"/>
    </source>
</evidence>
<feature type="region of interest" description="Disordered" evidence="1">
    <location>
        <begin position="395"/>
        <end position="415"/>
    </location>
</feature>
<protein>
    <recommendedName>
        <fullName evidence="2">CUE domain-containing protein</fullName>
    </recommendedName>
</protein>
<dbReference type="InterPro" id="IPR019176">
    <property type="entry name" value="Cytochrome_B561-rel"/>
</dbReference>
<comment type="caution">
    <text evidence="3">The sequence shown here is derived from an EMBL/GenBank/DDBJ whole genome shotgun (WGS) entry which is preliminary data.</text>
</comment>
<evidence type="ECO:0000259" key="2">
    <source>
        <dbReference type="PROSITE" id="PS51140"/>
    </source>
</evidence>
<dbReference type="SMART" id="SM00546">
    <property type="entry name" value="CUE"/>
    <property type="match status" value="1"/>
</dbReference>
<dbReference type="GO" id="GO:0043130">
    <property type="term" value="F:ubiquitin binding"/>
    <property type="evidence" value="ECO:0007669"/>
    <property type="project" value="InterPro"/>
</dbReference>
<dbReference type="InterPro" id="IPR003892">
    <property type="entry name" value="CUE"/>
</dbReference>
<dbReference type="Pfam" id="PF09786">
    <property type="entry name" value="CytochromB561_N"/>
    <property type="match status" value="1"/>
</dbReference>
<dbReference type="Proteomes" id="UP000612746">
    <property type="component" value="Unassembled WGS sequence"/>
</dbReference>
<keyword evidence="4" id="KW-1185">Reference proteome</keyword>
<name>A0A8H7PUJ8_9FUNG</name>
<dbReference type="Pfam" id="PF02845">
    <property type="entry name" value="CUE"/>
    <property type="match status" value="1"/>
</dbReference>
<dbReference type="Gene3D" id="1.10.8.10">
    <property type="entry name" value="DNA helicase RuvA subunit, C-terminal domain"/>
    <property type="match status" value="1"/>
</dbReference>
<gene>
    <name evidence="3" type="ORF">INT44_006322</name>
</gene>
<proteinExistence type="predicted"/>
<feature type="compositionally biased region" description="Polar residues" evidence="1">
    <location>
        <begin position="149"/>
        <end position="173"/>
    </location>
</feature>
<feature type="region of interest" description="Disordered" evidence="1">
    <location>
        <begin position="135"/>
        <end position="173"/>
    </location>
</feature>
<dbReference type="OrthoDB" id="509821at2759"/>
<feature type="region of interest" description="Disordered" evidence="1">
    <location>
        <begin position="332"/>
        <end position="383"/>
    </location>
</feature>
<dbReference type="CDD" id="cd14424">
    <property type="entry name" value="CUE_Cue1p_like"/>
    <property type="match status" value="1"/>
</dbReference>
<dbReference type="EMBL" id="JAEPRA010000010">
    <property type="protein sequence ID" value="KAG2179476.1"/>
    <property type="molecule type" value="Genomic_DNA"/>
</dbReference>
<evidence type="ECO:0000313" key="3">
    <source>
        <dbReference type="EMBL" id="KAG2179476.1"/>
    </source>
</evidence>
<dbReference type="AlphaFoldDB" id="A0A8H7PUJ8"/>